<dbReference type="RefSeq" id="WP_194704218.1">
    <property type="nucleotide sequence ID" value="NZ_JADKNH010000026.1"/>
</dbReference>
<organism evidence="2 3">
    <name type="scientific">Fusibacter ferrireducens</name>
    <dbReference type="NCBI Taxonomy" id="2785058"/>
    <lineage>
        <taxon>Bacteria</taxon>
        <taxon>Bacillati</taxon>
        <taxon>Bacillota</taxon>
        <taxon>Clostridia</taxon>
        <taxon>Eubacteriales</taxon>
        <taxon>Eubacteriales Family XII. Incertae Sedis</taxon>
        <taxon>Fusibacter</taxon>
    </lineage>
</organism>
<feature type="transmembrane region" description="Helical" evidence="1">
    <location>
        <begin position="60"/>
        <end position="82"/>
    </location>
</feature>
<sequence>MIKAIIVGTPTYVWFLLAVLVVRGLKLRNEAELNIRKMMIVPTLFIVWGLEKLFNDFSYLGASLAFYIIAAVIGSMIGYNLYQRNRRVFKRDEVIYRSGSYMPLTIILINFCVKYTLNVILAIHTELHQALNFNILYALFSGLSVGLFVGGIYQAFKAREAIQNR</sequence>
<keyword evidence="1" id="KW-0472">Membrane</keyword>
<keyword evidence="1" id="KW-1133">Transmembrane helix</keyword>
<accession>A0ABR9ZZV2</accession>
<name>A0ABR9ZZV2_9FIRM</name>
<dbReference type="Pfam" id="PF20327">
    <property type="entry name" value="DUF6622"/>
    <property type="match status" value="1"/>
</dbReference>
<keyword evidence="1" id="KW-0812">Transmembrane</keyword>
<evidence type="ECO:0000313" key="2">
    <source>
        <dbReference type="EMBL" id="MBF4695984.1"/>
    </source>
</evidence>
<feature type="transmembrane region" description="Helical" evidence="1">
    <location>
        <begin position="37"/>
        <end position="54"/>
    </location>
</feature>
<feature type="transmembrane region" description="Helical" evidence="1">
    <location>
        <begin position="135"/>
        <end position="156"/>
    </location>
</feature>
<feature type="transmembrane region" description="Helical" evidence="1">
    <location>
        <begin position="6"/>
        <end position="25"/>
    </location>
</feature>
<dbReference type="Proteomes" id="UP000614200">
    <property type="component" value="Unassembled WGS sequence"/>
</dbReference>
<gene>
    <name evidence="2" type="ORF">ISU02_23035</name>
</gene>
<dbReference type="InterPro" id="IPR046730">
    <property type="entry name" value="DUF6622"/>
</dbReference>
<protein>
    <submittedName>
        <fullName evidence="2">DUF1453 family protein</fullName>
    </submittedName>
</protein>
<keyword evidence="3" id="KW-1185">Reference proteome</keyword>
<feature type="transmembrane region" description="Helical" evidence="1">
    <location>
        <begin position="103"/>
        <end position="123"/>
    </location>
</feature>
<reference evidence="2 3" key="1">
    <citation type="submission" date="2020-11" db="EMBL/GenBank/DDBJ databases">
        <title>Fusibacter basophilias sp. nov.</title>
        <authorList>
            <person name="Qiu D."/>
        </authorList>
    </citation>
    <scope>NUCLEOTIDE SEQUENCE [LARGE SCALE GENOMIC DNA]</scope>
    <source>
        <strain evidence="2 3">Q10-2</strain>
    </source>
</reference>
<evidence type="ECO:0000256" key="1">
    <source>
        <dbReference type="SAM" id="Phobius"/>
    </source>
</evidence>
<evidence type="ECO:0000313" key="3">
    <source>
        <dbReference type="Proteomes" id="UP000614200"/>
    </source>
</evidence>
<comment type="caution">
    <text evidence="2">The sequence shown here is derived from an EMBL/GenBank/DDBJ whole genome shotgun (WGS) entry which is preliminary data.</text>
</comment>
<proteinExistence type="predicted"/>
<dbReference type="EMBL" id="JADKNH010000026">
    <property type="protein sequence ID" value="MBF4695984.1"/>
    <property type="molecule type" value="Genomic_DNA"/>
</dbReference>